<feature type="region of interest" description="Disordered" evidence="1">
    <location>
        <begin position="1054"/>
        <end position="1139"/>
    </location>
</feature>
<feature type="compositionally biased region" description="Low complexity" evidence="1">
    <location>
        <begin position="831"/>
        <end position="865"/>
    </location>
</feature>
<feature type="compositionally biased region" description="Low complexity" evidence="1">
    <location>
        <begin position="918"/>
        <end position="929"/>
    </location>
</feature>
<feature type="region of interest" description="Disordered" evidence="1">
    <location>
        <begin position="1"/>
        <end position="23"/>
    </location>
</feature>
<evidence type="ECO:0000313" key="2">
    <source>
        <dbReference type="EMBL" id="AYO42349.1"/>
    </source>
</evidence>
<sequence>MTQKTPPIRFAEDEPRKTSRSAKTSQQNASSCFFTRWIVRLSIFYLIYAALYRCSSTPFSFSYNPHHELLVCREMASMQAHVSPVLHEYAGKTHALLEPYAGKYMNAAHNAWKKASPVLHKTAKQAHSLYWTHVEPGARALYKQVHQWSLPHQRTVHNHYKKHVHPHVKKMGRILDPYVRTYHKDVHPHVLKGLNQLSDAQKASSEFYVDKLHPRIKQNLYNAYAYVRHTLFPFAHHHYVHHAHPHVKKMHDSVSTAVANTLRKYGIRDGSLTNKITESVQGTYHQAVDTVDEQLSKSGLKDGSVVNKVQDAAKQVYEKVDNAVDSAMKEHGMRDKTVADGIKEAYQHGKEAVPLFSIAQMESNTFLLQDTKSDVIHNRTDDDSIAEALAEADVEARAAATTSGGVDPKSGERLDVMQARLDAELLEADDVLSEQERAISMLAASLMQELLKEIAESRRMAFTQIPSRLEQVFSMTIDHGISGSFLRTVRAAKTLAANASMPLDEWKEMMQTRLTDEVDMMIDVYDELRQGISQVLHASQKSEEEIIQRGVSQIRQRSREALKKFNEVMEKAEFQRTIYENEGWDMVMKRRGQIFREEVYNKTMQVLSLSGEPLDSPTAPDLQTEQKTLLTSVVELFKRAEAAFSQLTAELREHPSTVQDKAQYASLLVLMHNNLDGLAEFCRETLVNSTLRLRDDIVRTRLALGMPSLPDDGLLRDVASLPSPLERRDTSTTATPAPTFSNEDGQNMATILPVGDIPPAVVDGHAFLSSAIHAERVNATSKATSNDLSASMAPTSSESLDATPSISSLLSSTLVSSSIDTDTLPTPPTPLTTSVVSAPSTTEPSRSSNSIESTPTTTESISSTLSTSLLISKSTERNNLTTASTDSLTPSSVANLSKTLDVSSKSQTTLAAPSLEPSQATSEAASTQSSKSAIEAVSMASNNATTVTPASESTPSIPVTPESSHTTTAVPTPESAQSISVTSASSAVTSDTSTPESVHSIPASFDAMHVTGNTTTRTSPKLSPATSSESHRTTLAISSSIPLTATTLSSSVANSTLSSSSSSSSTSSETTSSLMTSLPPTTLPVVVTSDSPRPESSSMASETAQSQSSGLKNTMVRGVRPGPRASRSNTTTHLTHDEL</sequence>
<feature type="compositionally biased region" description="Polar residues" evidence="1">
    <location>
        <begin position="1094"/>
        <end position="1112"/>
    </location>
</feature>
<keyword evidence="3" id="KW-1185">Reference proteome</keyword>
<feature type="compositionally biased region" description="Polar residues" evidence="1">
    <location>
        <begin position="1011"/>
        <end position="1034"/>
    </location>
</feature>
<proteinExistence type="predicted"/>
<dbReference type="VEuPathDB" id="FungiDB:DNF11_1399"/>
<feature type="region of interest" description="Disordered" evidence="1">
    <location>
        <begin position="722"/>
        <end position="746"/>
    </location>
</feature>
<reference evidence="2 3" key="1">
    <citation type="submission" date="2018-10" db="EMBL/GenBank/DDBJ databases">
        <title>Complete genome sequence of Malassezia restricta CBS 7877.</title>
        <authorList>
            <person name="Morand S.C."/>
            <person name="Bertignac M."/>
            <person name="Iltis A."/>
            <person name="Kolder I."/>
            <person name="Pirovano W."/>
            <person name="Jourdain R."/>
            <person name="Clavaud C."/>
        </authorList>
    </citation>
    <scope>NUCLEOTIDE SEQUENCE [LARGE SCALE GENOMIC DNA]</scope>
    <source>
        <strain evidence="2 3">CBS 7877</strain>
    </source>
</reference>
<feature type="region of interest" description="Disordered" evidence="1">
    <location>
        <begin position="818"/>
        <end position="865"/>
    </location>
</feature>
<evidence type="ECO:0000313" key="3">
    <source>
        <dbReference type="Proteomes" id="UP000269793"/>
    </source>
</evidence>
<evidence type="ECO:0000256" key="1">
    <source>
        <dbReference type="SAM" id="MobiDB-lite"/>
    </source>
</evidence>
<organism evidence="2 3">
    <name type="scientific">Malassezia restricta (strain ATCC 96810 / NBRC 103918 / CBS 7877)</name>
    <name type="common">Seborrheic dermatitis infection agent</name>
    <dbReference type="NCBI Taxonomy" id="425264"/>
    <lineage>
        <taxon>Eukaryota</taxon>
        <taxon>Fungi</taxon>
        <taxon>Dikarya</taxon>
        <taxon>Basidiomycota</taxon>
        <taxon>Ustilaginomycotina</taxon>
        <taxon>Malasseziomycetes</taxon>
        <taxon>Malasseziales</taxon>
        <taxon>Malasseziaceae</taxon>
        <taxon>Malassezia</taxon>
    </lineage>
</organism>
<dbReference type="EMBL" id="CP033149">
    <property type="protein sequence ID" value="AYO42349.1"/>
    <property type="molecule type" value="Genomic_DNA"/>
</dbReference>
<name>A0A3G2S4Q1_MALR7</name>
<protein>
    <submittedName>
        <fullName evidence="2">Uncharacterized protein</fullName>
    </submittedName>
</protein>
<feature type="region of interest" description="Disordered" evidence="1">
    <location>
        <begin position="943"/>
        <end position="1034"/>
    </location>
</feature>
<feature type="compositionally biased region" description="Low complexity" evidence="1">
    <location>
        <begin position="1054"/>
        <end position="1091"/>
    </location>
</feature>
<feature type="compositionally biased region" description="Polar residues" evidence="1">
    <location>
        <begin position="943"/>
        <end position="970"/>
    </location>
</feature>
<accession>A0A3G2S4Q1</accession>
<feature type="region of interest" description="Disordered" evidence="1">
    <location>
        <begin position="908"/>
        <end position="929"/>
    </location>
</feature>
<feature type="compositionally biased region" description="Low complexity" evidence="1">
    <location>
        <begin position="731"/>
        <end position="741"/>
    </location>
</feature>
<dbReference type="OrthoDB" id="3260408at2759"/>
<dbReference type="Proteomes" id="UP000269793">
    <property type="component" value="Chromosome II"/>
</dbReference>
<feature type="compositionally biased region" description="Low complexity" evidence="1">
    <location>
        <begin position="975"/>
        <end position="994"/>
    </location>
</feature>
<feature type="region of interest" description="Disordered" evidence="1">
    <location>
        <begin position="784"/>
        <end position="804"/>
    </location>
</feature>
<gene>
    <name evidence="2" type="ORF">DNF11_1399</name>
</gene>
<dbReference type="AlphaFoldDB" id="A0A3G2S4Q1"/>